<feature type="chain" id="PRO_5012793685" evidence="2">
    <location>
        <begin position="27"/>
        <end position="374"/>
    </location>
</feature>
<dbReference type="STRING" id="1123357.SAMN02745244_01434"/>
<feature type="compositionally biased region" description="Pro residues" evidence="1">
    <location>
        <begin position="288"/>
        <end position="315"/>
    </location>
</feature>
<reference evidence="3 4" key="1">
    <citation type="submission" date="2016-11" db="EMBL/GenBank/DDBJ databases">
        <authorList>
            <person name="Jaros S."/>
            <person name="Januszkiewicz K."/>
            <person name="Wedrychowicz H."/>
        </authorList>
    </citation>
    <scope>NUCLEOTIDE SEQUENCE [LARGE SCALE GENOMIC DNA]</scope>
    <source>
        <strain evidence="3 4">DSM 12906</strain>
    </source>
</reference>
<name>A0A1M6FFH0_9ACTN</name>
<keyword evidence="4" id="KW-1185">Reference proteome</keyword>
<sequence>MRKPPAVAVTCALLAVLATTTLPASGDDGPRTGWCHEGEGLTVVLDWTAAVDPTPIIDSPDGNSILVRCIPLSGDGETLPVDVPGNEIASILNSAGIEATGASIVDTINGIQGFGMGGDDPWWVTTDGDATTGLWGSSWMVQPPYIDKAFGVTYFFPESDPELTKPRTNPELLPPVTPSPSQSPTPSTPPSSSAPPNPSASATAPGSPSAAPSGPSTSGPPRPTSEPTSVPTTAGPPPATRTTSPRRTPARASSPSQTQARASSPSQTQARASSPSQTQARASSPSQAPTPDPATATPPPVSAAPSPQPPTPDPSPVWGQENAARTRAQDQSGAAVPGWSPLATIAALAMLAVGGVGFTVRGLRPPAPAGIEDE</sequence>
<accession>A0A1M6FFH0</accession>
<feature type="compositionally biased region" description="Polar residues" evidence="1">
    <location>
        <begin position="257"/>
        <end position="281"/>
    </location>
</feature>
<dbReference type="EMBL" id="FQZG01000021">
    <property type="protein sequence ID" value="SHI96461.1"/>
    <property type="molecule type" value="Genomic_DNA"/>
</dbReference>
<organism evidence="3 4">
    <name type="scientific">Tessaracoccus bendigoensis DSM 12906</name>
    <dbReference type="NCBI Taxonomy" id="1123357"/>
    <lineage>
        <taxon>Bacteria</taxon>
        <taxon>Bacillati</taxon>
        <taxon>Actinomycetota</taxon>
        <taxon>Actinomycetes</taxon>
        <taxon>Propionibacteriales</taxon>
        <taxon>Propionibacteriaceae</taxon>
        <taxon>Tessaracoccus</taxon>
    </lineage>
</organism>
<feature type="region of interest" description="Disordered" evidence="1">
    <location>
        <begin position="161"/>
        <end position="337"/>
    </location>
</feature>
<feature type="signal peptide" evidence="2">
    <location>
        <begin position="1"/>
        <end position="26"/>
    </location>
</feature>
<evidence type="ECO:0000313" key="3">
    <source>
        <dbReference type="EMBL" id="SHI96461.1"/>
    </source>
</evidence>
<protein>
    <submittedName>
        <fullName evidence="3">Uncharacterized protein</fullName>
    </submittedName>
</protein>
<feature type="compositionally biased region" description="Low complexity" evidence="1">
    <location>
        <begin position="240"/>
        <end position="256"/>
    </location>
</feature>
<evidence type="ECO:0000256" key="1">
    <source>
        <dbReference type="SAM" id="MobiDB-lite"/>
    </source>
</evidence>
<dbReference type="Proteomes" id="UP000184512">
    <property type="component" value="Unassembled WGS sequence"/>
</dbReference>
<keyword evidence="2" id="KW-0732">Signal</keyword>
<dbReference type="OrthoDB" id="3734470at2"/>
<proteinExistence type="predicted"/>
<evidence type="ECO:0000256" key="2">
    <source>
        <dbReference type="SAM" id="SignalP"/>
    </source>
</evidence>
<dbReference type="AlphaFoldDB" id="A0A1M6FFH0"/>
<feature type="compositionally biased region" description="Pro residues" evidence="1">
    <location>
        <begin position="172"/>
        <end position="198"/>
    </location>
</feature>
<evidence type="ECO:0000313" key="4">
    <source>
        <dbReference type="Proteomes" id="UP000184512"/>
    </source>
</evidence>
<gene>
    <name evidence="3" type="ORF">SAMN02745244_01434</name>
</gene>
<feature type="compositionally biased region" description="Low complexity" evidence="1">
    <location>
        <begin position="199"/>
        <end position="217"/>
    </location>
</feature>
<dbReference type="RefSeq" id="WP_139280135.1">
    <property type="nucleotide sequence ID" value="NZ_FQZG01000021.1"/>
</dbReference>